<reference evidence="1 2" key="1">
    <citation type="submission" date="2020-04" db="EMBL/GenBank/DDBJ databases">
        <title>Genome sequencing of novel species.</title>
        <authorList>
            <person name="Heo J."/>
            <person name="Kim S.-J."/>
            <person name="Kim J.-S."/>
            <person name="Hong S.-B."/>
            <person name="Kwon S.-W."/>
        </authorList>
    </citation>
    <scope>NUCLEOTIDE SEQUENCE [LARGE SCALE GENOMIC DNA]</scope>
    <source>
        <strain evidence="1 2">CJU-R4</strain>
        <plasmid evidence="1 2">unnamed2</plasmid>
    </source>
</reference>
<name>A0A7L5DWA0_9BACT</name>
<dbReference type="RefSeq" id="WP_169553718.1">
    <property type="nucleotide sequence ID" value="NZ_CP051679.1"/>
</dbReference>
<protein>
    <submittedName>
        <fullName evidence="1">Uncharacterized protein</fullName>
    </submittedName>
</protein>
<dbReference type="EMBL" id="CP051679">
    <property type="protein sequence ID" value="QJD81701.1"/>
    <property type="molecule type" value="Genomic_DNA"/>
</dbReference>
<geneLocation type="plasmid" evidence="1 2">
    <name>unnamed2</name>
</geneLocation>
<proteinExistence type="predicted"/>
<keyword evidence="1" id="KW-0614">Plasmid</keyword>
<dbReference type="AlphaFoldDB" id="A0A7L5DWA0"/>
<sequence>MTFLSLFHSKARAERDRQEASRIHRYEFGLREVARWTQARAAYVKDGAELTQQFEQQIARHGQQWGYDGEGMKILRSNLAAYQNRTEELIQEADHRLSYYRNIVLMKGRM</sequence>
<evidence type="ECO:0000313" key="2">
    <source>
        <dbReference type="Proteomes" id="UP000501128"/>
    </source>
</evidence>
<gene>
    <name evidence="1" type="ORF">HH216_25420</name>
</gene>
<dbReference type="KEGG" id="srho:HH216_25420"/>
<evidence type="ECO:0000313" key="1">
    <source>
        <dbReference type="EMBL" id="QJD81701.1"/>
    </source>
</evidence>
<organism evidence="1 2">
    <name type="scientific">Spirosoma rhododendri</name>
    <dbReference type="NCBI Taxonomy" id="2728024"/>
    <lineage>
        <taxon>Bacteria</taxon>
        <taxon>Pseudomonadati</taxon>
        <taxon>Bacteroidota</taxon>
        <taxon>Cytophagia</taxon>
        <taxon>Cytophagales</taxon>
        <taxon>Cytophagaceae</taxon>
        <taxon>Spirosoma</taxon>
    </lineage>
</organism>
<keyword evidence="2" id="KW-1185">Reference proteome</keyword>
<accession>A0A7L5DWA0</accession>
<dbReference type="Proteomes" id="UP000501128">
    <property type="component" value="Plasmid unnamed2"/>
</dbReference>